<evidence type="ECO:0000256" key="3">
    <source>
        <dbReference type="ARBA" id="ARBA00022642"/>
    </source>
</evidence>
<dbReference type="GO" id="GO:0070189">
    <property type="term" value="P:kynurenine metabolic process"/>
    <property type="evidence" value="ECO:0007669"/>
    <property type="project" value="TreeGrafter"/>
</dbReference>
<dbReference type="SUPFAM" id="SSF51905">
    <property type="entry name" value="FAD/NAD(P)-binding domain"/>
    <property type="match status" value="1"/>
</dbReference>
<sequence length="464" mass="52882">MTTHTTKIAIVGAGPGGTLMAIYLAKQGFTVEVYERRGDMRLEAVEQGRSINLTLAVRGLHALEKVGLLHSVLSITMPLKGRTIHGLDGTQKFQPYGKDEHEVIYSIQRKDLNIALLNHVDSFPNVKVFFHKRCVSLDKETKTLHLLDELSNETVSVTADIIIGADGAYSTVRQQLMRMQKTHYKQEYLDWGYKQLTIPPGPDGSFLLREDTLHDWPRGDVMMLAIPNYDGCFTCTCVLPFKGEVSFDTLNTESAVAAFFKNQFADVVPYIPGLANQFLHNQINDFITVSTDPWYYKDAIVLLGDACHAVYPFYGQGMNAAFEDCFVLSECIKNHPGNWEAAFASYQQKRLRNTNVLAQLSKENFDELRDKVRSPWLVAQKKTIAALNRLFPRTWIPLYTMMTHTTMPYADALERCQKQNRAARWLGIDLIIFFIAMCLIAVRLGEKTQRFWTFSWRKSARFRP</sequence>
<evidence type="ECO:0000256" key="5">
    <source>
        <dbReference type="ARBA" id="ARBA00022857"/>
    </source>
</evidence>
<dbReference type="AlphaFoldDB" id="A0A402A2Z7"/>
<keyword evidence="9" id="KW-1133">Transmembrane helix</keyword>
<dbReference type="Proteomes" id="UP000287352">
    <property type="component" value="Unassembled WGS sequence"/>
</dbReference>
<keyword evidence="9" id="KW-0812">Transmembrane</keyword>
<feature type="domain" description="FAD-binding" evidence="10">
    <location>
        <begin position="6"/>
        <end position="350"/>
    </location>
</feature>
<dbReference type="InterPro" id="IPR036188">
    <property type="entry name" value="FAD/NAD-bd_sf"/>
</dbReference>
<evidence type="ECO:0000256" key="2">
    <source>
        <dbReference type="ARBA" id="ARBA00022630"/>
    </source>
</evidence>
<dbReference type="EMBL" id="BIFR01000001">
    <property type="protein sequence ID" value="GCE13520.1"/>
    <property type="molecule type" value="Genomic_DNA"/>
</dbReference>
<dbReference type="Gene3D" id="3.50.50.60">
    <property type="entry name" value="FAD/NAD(P)-binding domain"/>
    <property type="match status" value="1"/>
</dbReference>
<dbReference type="GO" id="GO:0019363">
    <property type="term" value="P:pyridine nucleotide biosynthetic process"/>
    <property type="evidence" value="ECO:0007669"/>
    <property type="project" value="UniProtKB-KW"/>
</dbReference>
<keyword evidence="12" id="KW-1185">Reference proteome</keyword>
<evidence type="ECO:0000256" key="9">
    <source>
        <dbReference type="SAM" id="Phobius"/>
    </source>
</evidence>
<gene>
    <name evidence="11" type="primary">kmo</name>
    <name evidence="11" type="ORF">KTT_33790</name>
</gene>
<comment type="catalytic activity">
    <reaction evidence="8">
        <text>L-kynurenine + NADPH + O2 + H(+) = 3-hydroxy-L-kynurenine + NADP(+) + H2O</text>
        <dbReference type="Rhea" id="RHEA:20545"/>
        <dbReference type="ChEBI" id="CHEBI:15377"/>
        <dbReference type="ChEBI" id="CHEBI:15378"/>
        <dbReference type="ChEBI" id="CHEBI:15379"/>
        <dbReference type="ChEBI" id="CHEBI:57783"/>
        <dbReference type="ChEBI" id="CHEBI:57959"/>
        <dbReference type="ChEBI" id="CHEBI:58125"/>
        <dbReference type="ChEBI" id="CHEBI:58349"/>
        <dbReference type="EC" id="1.14.13.9"/>
    </reaction>
</comment>
<evidence type="ECO:0000256" key="4">
    <source>
        <dbReference type="ARBA" id="ARBA00022827"/>
    </source>
</evidence>
<protein>
    <submittedName>
        <fullName evidence="11">Kynurenine 3-monooxygenase</fullName>
    </submittedName>
</protein>
<dbReference type="GO" id="GO:0004502">
    <property type="term" value="F:kynurenine 3-monooxygenase activity"/>
    <property type="evidence" value="ECO:0007669"/>
    <property type="project" value="UniProtKB-EC"/>
</dbReference>
<dbReference type="PANTHER" id="PTHR46028:SF2">
    <property type="entry name" value="KYNURENINE 3-MONOOXYGENASE"/>
    <property type="match status" value="1"/>
</dbReference>
<keyword evidence="4" id="KW-0274">FAD</keyword>
<feature type="transmembrane region" description="Helical" evidence="9">
    <location>
        <begin position="422"/>
        <end position="442"/>
    </location>
</feature>
<proteinExistence type="predicted"/>
<dbReference type="PRINTS" id="PR00420">
    <property type="entry name" value="RNGMNOXGNASE"/>
</dbReference>
<dbReference type="Pfam" id="PF01494">
    <property type="entry name" value="FAD_binding_3"/>
    <property type="match status" value="1"/>
</dbReference>
<keyword evidence="7 11" id="KW-0503">Monooxygenase</keyword>
<evidence type="ECO:0000313" key="12">
    <source>
        <dbReference type="Proteomes" id="UP000287352"/>
    </source>
</evidence>
<evidence type="ECO:0000313" key="11">
    <source>
        <dbReference type="EMBL" id="GCE13520.1"/>
    </source>
</evidence>
<evidence type="ECO:0000256" key="1">
    <source>
        <dbReference type="ARBA" id="ARBA00001974"/>
    </source>
</evidence>
<evidence type="ECO:0000256" key="6">
    <source>
        <dbReference type="ARBA" id="ARBA00023002"/>
    </source>
</evidence>
<evidence type="ECO:0000256" key="8">
    <source>
        <dbReference type="ARBA" id="ARBA00047818"/>
    </source>
</evidence>
<keyword evidence="5" id="KW-0521">NADP</keyword>
<dbReference type="InterPro" id="IPR002938">
    <property type="entry name" value="FAD-bd"/>
</dbReference>
<name>A0A402A2Z7_9CHLR</name>
<keyword evidence="9" id="KW-0472">Membrane</keyword>
<keyword evidence="2" id="KW-0285">Flavoprotein</keyword>
<dbReference type="PANTHER" id="PTHR46028">
    <property type="entry name" value="KYNURENINE 3-MONOOXYGENASE"/>
    <property type="match status" value="1"/>
</dbReference>
<keyword evidence="3" id="KW-0662">Pyridine nucleotide biosynthesis</keyword>
<comment type="caution">
    <text evidence="11">The sequence shown here is derived from an EMBL/GenBank/DDBJ whole genome shotgun (WGS) entry which is preliminary data.</text>
</comment>
<keyword evidence="6" id="KW-0560">Oxidoreductase</keyword>
<comment type="cofactor">
    <cofactor evidence="1">
        <name>FAD</name>
        <dbReference type="ChEBI" id="CHEBI:57692"/>
    </cofactor>
</comment>
<dbReference type="GO" id="GO:0071949">
    <property type="term" value="F:FAD binding"/>
    <property type="evidence" value="ECO:0007669"/>
    <property type="project" value="InterPro"/>
</dbReference>
<evidence type="ECO:0000256" key="7">
    <source>
        <dbReference type="ARBA" id="ARBA00023033"/>
    </source>
</evidence>
<organism evidence="11 12">
    <name type="scientific">Tengunoibacter tsumagoiensis</name>
    <dbReference type="NCBI Taxonomy" id="2014871"/>
    <lineage>
        <taxon>Bacteria</taxon>
        <taxon>Bacillati</taxon>
        <taxon>Chloroflexota</taxon>
        <taxon>Ktedonobacteria</taxon>
        <taxon>Ktedonobacterales</taxon>
        <taxon>Dictyobacteraceae</taxon>
        <taxon>Tengunoibacter</taxon>
    </lineage>
</organism>
<accession>A0A402A2Z7</accession>
<reference evidence="12" key="1">
    <citation type="submission" date="2018-12" db="EMBL/GenBank/DDBJ databases">
        <title>Tengunoibacter tsumagoiensis gen. nov., sp. nov., Dictyobacter kobayashii sp. nov., D. alpinus sp. nov., and D. joshuensis sp. nov. and description of Dictyobacteraceae fam. nov. within the order Ktedonobacterales isolated from Tengu-no-mugimeshi.</title>
        <authorList>
            <person name="Wang C.M."/>
            <person name="Zheng Y."/>
            <person name="Sakai Y."/>
            <person name="Toyoda A."/>
            <person name="Minakuchi Y."/>
            <person name="Abe K."/>
            <person name="Yokota A."/>
            <person name="Yabe S."/>
        </authorList>
    </citation>
    <scope>NUCLEOTIDE SEQUENCE [LARGE SCALE GENOMIC DNA]</scope>
    <source>
        <strain evidence="12">Uno3</strain>
    </source>
</reference>
<evidence type="ECO:0000259" key="10">
    <source>
        <dbReference type="Pfam" id="PF01494"/>
    </source>
</evidence>
<dbReference type="FunFam" id="3.50.50.60:FF:000185">
    <property type="entry name" value="Kynurenine 3-monooxygenase"/>
    <property type="match status" value="1"/>
</dbReference>